<keyword evidence="1" id="KW-1133">Transmembrane helix</keyword>
<feature type="transmembrane region" description="Helical" evidence="1">
    <location>
        <begin position="12"/>
        <end position="33"/>
    </location>
</feature>
<protein>
    <submittedName>
        <fullName evidence="2">RCG41051</fullName>
    </submittedName>
</protein>
<dbReference type="EMBL" id="CH474013">
    <property type="protein sequence ID" value="EDL84349.1"/>
    <property type="molecule type" value="Genomic_DNA"/>
</dbReference>
<dbReference type="Proteomes" id="UP000234681">
    <property type="component" value="Chromosome 4"/>
</dbReference>
<dbReference type="AlphaFoldDB" id="A6K267"/>
<evidence type="ECO:0000256" key="1">
    <source>
        <dbReference type="SAM" id="Phobius"/>
    </source>
</evidence>
<reference evidence="3" key="1">
    <citation type="submission" date="2005-09" db="EMBL/GenBank/DDBJ databases">
        <authorList>
            <person name="Mural R.J."/>
            <person name="Li P.W."/>
            <person name="Adams M.D."/>
            <person name="Amanatides P.G."/>
            <person name="Baden-Tillson H."/>
            <person name="Barnstead M."/>
            <person name="Chin S.H."/>
            <person name="Dew I."/>
            <person name="Evans C.A."/>
            <person name="Ferriera S."/>
            <person name="Flanigan M."/>
            <person name="Fosler C."/>
            <person name="Glodek A."/>
            <person name="Gu Z."/>
            <person name="Holt R.A."/>
            <person name="Jennings D."/>
            <person name="Kraft C.L."/>
            <person name="Lu F."/>
            <person name="Nguyen T."/>
            <person name="Nusskern D.R."/>
            <person name="Pfannkoch C.M."/>
            <person name="Sitter C."/>
            <person name="Sutton G.G."/>
            <person name="Venter J.C."/>
            <person name="Wang Z."/>
            <person name="Woodage T."/>
            <person name="Zheng X.H."/>
            <person name="Zhong F."/>
        </authorList>
    </citation>
    <scope>NUCLEOTIDE SEQUENCE [LARGE SCALE GENOMIC DNA]</scope>
    <source>
        <strain>BN</strain>
        <strain evidence="3">Sprague-Dawley</strain>
    </source>
</reference>
<name>A6K267_RAT</name>
<evidence type="ECO:0000313" key="3">
    <source>
        <dbReference type="Proteomes" id="UP000234681"/>
    </source>
</evidence>
<sequence>MFPSKSYICRRFGSQLLTLLECNWIMGILIFFINEHKPLITL</sequence>
<organism evidence="2 3">
    <name type="scientific">Rattus norvegicus</name>
    <name type="common">Rat</name>
    <dbReference type="NCBI Taxonomy" id="10116"/>
    <lineage>
        <taxon>Eukaryota</taxon>
        <taxon>Metazoa</taxon>
        <taxon>Chordata</taxon>
        <taxon>Craniata</taxon>
        <taxon>Vertebrata</taxon>
        <taxon>Euteleostomi</taxon>
        <taxon>Mammalia</taxon>
        <taxon>Eutheria</taxon>
        <taxon>Euarchontoglires</taxon>
        <taxon>Glires</taxon>
        <taxon>Rodentia</taxon>
        <taxon>Myomorpha</taxon>
        <taxon>Muroidea</taxon>
        <taxon>Muridae</taxon>
        <taxon>Murinae</taxon>
        <taxon>Rattus</taxon>
    </lineage>
</organism>
<gene>
    <name evidence="2" type="ORF">rCG_41051</name>
</gene>
<accession>A6K267</accession>
<keyword evidence="1" id="KW-0472">Membrane</keyword>
<keyword evidence="1" id="KW-0812">Transmembrane</keyword>
<proteinExistence type="predicted"/>
<evidence type="ECO:0000313" key="2">
    <source>
        <dbReference type="EMBL" id="EDL84349.1"/>
    </source>
</evidence>